<name>A0ABP8X0U7_9ACTN</name>
<gene>
    <name evidence="1" type="ORF">GCM10023349_13650</name>
</gene>
<evidence type="ECO:0000313" key="2">
    <source>
        <dbReference type="Proteomes" id="UP001499974"/>
    </source>
</evidence>
<reference evidence="2" key="1">
    <citation type="journal article" date="2019" name="Int. J. Syst. Evol. Microbiol.">
        <title>The Global Catalogue of Microorganisms (GCM) 10K type strain sequencing project: providing services to taxonomists for standard genome sequencing and annotation.</title>
        <authorList>
            <consortium name="The Broad Institute Genomics Platform"/>
            <consortium name="The Broad Institute Genome Sequencing Center for Infectious Disease"/>
            <person name="Wu L."/>
            <person name="Ma J."/>
        </authorList>
    </citation>
    <scope>NUCLEOTIDE SEQUENCE [LARGE SCALE GENOMIC DNA]</scope>
    <source>
        <strain evidence="2">JCM 18531</strain>
    </source>
</reference>
<evidence type="ECO:0000313" key="1">
    <source>
        <dbReference type="EMBL" id="GAA4698708.1"/>
    </source>
</evidence>
<accession>A0ABP8X0U7</accession>
<proteinExistence type="predicted"/>
<keyword evidence="2" id="KW-1185">Reference proteome</keyword>
<dbReference type="EMBL" id="BAABKM010000002">
    <property type="protein sequence ID" value="GAA4698708.1"/>
    <property type="molecule type" value="Genomic_DNA"/>
</dbReference>
<protein>
    <submittedName>
        <fullName evidence="1">Uncharacterized protein</fullName>
    </submittedName>
</protein>
<sequence length="398" mass="43205">MVDMTRDHSSRTNPGFRRGRRISDLMTHDYHAFLDSSFAAERAGDAATALEYHRGIPMFQRSGHVVLLRQLADLADEMTPWMWARWAAYQCTRSEDRGSEGAAITHVALDYTLKMFCVDEIEATYLDGGDPVKIAARTAGEHWAFHQICSYELQGLECFLDTTATGRLAESASLARGWVDARIGGYRVESSAPEPLVVRGLAEDRSIQLLDLGGQVHADDAGWLLGRLVPSGTTPALMFDTRPLPVDERTARAASTGDRRGAWITALVEAMSSGRVDPAVVWSEDRELVTDVPSLALVTRATPKGALASTLDQLARGRDEVGRAAYRILRDVAAGSFGGNGDAPYVGAAAVNAHGYAEARGGLVLGEHGARWEHWADRVPDPARGRLLRLAELSRAAA</sequence>
<organism evidence="1 2">
    <name type="scientific">Nocardioides conyzicola</name>
    <dbReference type="NCBI Taxonomy" id="1651781"/>
    <lineage>
        <taxon>Bacteria</taxon>
        <taxon>Bacillati</taxon>
        <taxon>Actinomycetota</taxon>
        <taxon>Actinomycetes</taxon>
        <taxon>Propionibacteriales</taxon>
        <taxon>Nocardioidaceae</taxon>
        <taxon>Nocardioides</taxon>
    </lineage>
</organism>
<comment type="caution">
    <text evidence="1">The sequence shown here is derived from an EMBL/GenBank/DDBJ whole genome shotgun (WGS) entry which is preliminary data.</text>
</comment>
<dbReference type="Proteomes" id="UP001499974">
    <property type="component" value="Unassembled WGS sequence"/>
</dbReference>